<dbReference type="PROSITE" id="PS51037">
    <property type="entry name" value="YEATS"/>
    <property type="match status" value="1"/>
</dbReference>
<comment type="caution">
    <text evidence="4">The sequence shown here is derived from an EMBL/GenBank/DDBJ whole genome shotgun (WGS) entry which is preliminary data.</text>
</comment>
<evidence type="ECO:0000256" key="1">
    <source>
        <dbReference type="ARBA" id="ARBA00023242"/>
    </source>
</evidence>
<dbReference type="GO" id="GO:0005634">
    <property type="term" value="C:nucleus"/>
    <property type="evidence" value="ECO:0007669"/>
    <property type="project" value="UniProtKB-SubCell"/>
</dbReference>
<evidence type="ECO:0000259" key="3">
    <source>
        <dbReference type="PROSITE" id="PS51037"/>
    </source>
</evidence>
<gene>
    <name evidence="4" type="ORF">SEMRO_1504_G278120.1</name>
</gene>
<name>A0A9N8ET02_9STRA</name>
<proteinExistence type="predicted"/>
<dbReference type="InterPro" id="IPR022025">
    <property type="entry name" value="Amidoligase_2"/>
</dbReference>
<evidence type="ECO:0000313" key="5">
    <source>
        <dbReference type="Proteomes" id="UP001153069"/>
    </source>
</evidence>
<dbReference type="PANTHER" id="PTHR36847">
    <property type="entry name" value="AMIDOLIGASE ENZYME"/>
    <property type="match status" value="1"/>
</dbReference>
<dbReference type="AlphaFoldDB" id="A0A9N8ET02"/>
<dbReference type="Pfam" id="PF12224">
    <property type="entry name" value="Amidoligase_2"/>
    <property type="match status" value="1"/>
</dbReference>
<sequence length="464" mass="51498">MTSVVYTVGNTYQLIPSHRAKLDRSGQHRKTHDWTLFVDILEGDPDVIQRVTFDLGSTFQPRSFACSCPISVKRPDGTKVWRFSTRQQSYGGTVAKISLLGAGGTREDGPHHSIVLGAQSYGTRQHSFTERAAVRPLPMLKINPNQNFGIELELTSTDATTSVEQIASKLTHKLKGRFGRIVCIQNYADAHNTTSVWKMVPDSSIVCSRNAPYCTKFELVSPILVGGGGLNQASRVLDACNHINNASLQVNKSMGFHVHVDVSGLSLAQLIKIAQNCIKYEDVIDALVPPSRRTGSMECDQFFKSNRQALDDNGYTTNKQRHDALGSCSSVAELADLMNPGSSRYHKINLQNLVTGRQPTIEFRQHSATSNSRKVSSWVRFCVTLVSNSARLAAPSPFKEDRDVDFQFEALFQFVVKDRALRDYYRGRRDDLELEEESACCRGCASGSGMCHAHSQRRANKVYG</sequence>
<keyword evidence="5" id="KW-1185">Reference proteome</keyword>
<evidence type="ECO:0000256" key="2">
    <source>
        <dbReference type="PROSITE-ProRule" id="PRU00376"/>
    </source>
</evidence>
<dbReference type="OrthoDB" id="43412at2759"/>
<accession>A0A9N8ET02</accession>
<reference evidence="4" key="1">
    <citation type="submission" date="2020-06" db="EMBL/GenBank/DDBJ databases">
        <authorList>
            <consortium name="Plant Systems Biology data submission"/>
        </authorList>
    </citation>
    <scope>NUCLEOTIDE SEQUENCE</scope>
    <source>
        <strain evidence="4">D6</strain>
    </source>
</reference>
<dbReference type="InterPro" id="IPR038704">
    <property type="entry name" value="YEAST_sf"/>
</dbReference>
<dbReference type="Gene3D" id="2.60.40.1970">
    <property type="entry name" value="YEATS domain"/>
    <property type="match status" value="1"/>
</dbReference>
<keyword evidence="1 2" id="KW-0539">Nucleus</keyword>
<feature type="domain" description="YEATS" evidence="3">
    <location>
        <begin position="1"/>
        <end position="147"/>
    </location>
</feature>
<dbReference type="PANTHER" id="PTHR36847:SF1">
    <property type="entry name" value="AMIDOLIGASE ENZYME"/>
    <property type="match status" value="1"/>
</dbReference>
<dbReference type="EMBL" id="CAICTM010001502">
    <property type="protein sequence ID" value="CAB9524180.1"/>
    <property type="molecule type" value="Genomic_DNA"/>
</dbReference>
<evidence type="ECO:0000313" key="4">
    <source>
        <dbReference type="EMBL" id="CAB9524180.1"/>
    </source>
</evidence>
<dbReference type="Proteomes" id="UP001153069">
    <property type="component" value="Unassembled WGS sequence"/>
</dbReference>
<organism evidence="4 5">
    <name type="scientific">Seminavis robusta</name>
    <dbReference type="NCBI Taxonomy" id="568900"/>
    <lineage>
        <taxon>Eukaryota</taxon>
        <taxon>Sar</taxon>
        <taxon>Stramenopiles</taxon>
        <taxon>Ochrophyta</taxon>
        <taxon>Bacillariophyta</taxon>
        <taxon>Bacillariophyceae</taxon>
        <taxon>Bacillariophycidae</taxon>
        <taxon>Naviculales</taxon>
        <taxon>Naviculaceae</taxon>
        <taxon>Seminavis</taxon>
    </lineage>
</organism>
<dbReference type="InterPro" id="IPR055129">
    <property type="entry name" value="YEATS_dom"/>
</dbReference>
<protein>
    <submittedName>
        <fullName evidence="4">Amidoligase enzyme</fullName>
    </submittedName>
</protein>
<comment type="subcellular location">
    <subcellularLocation>
        <location evidence="2">Nucleus</location>
    </subcellularLocation>
</comment>